<dbReference type="Proteomes" id="UP000295375">
    <property type="component" value="Unassembled WGS sequence"/>
</dbReference>
<keyword evidence="3 9" id="KW-1133">Transmembrane helix</keyword>
<dbReference type="Pfam" id="PF00672">
    <property type="entry name" value="HAMP"/>
    <property type="match status" value="1"/>
</dbReference>
<evidence type="ECO:0000256" key="1">
    <source>
        <dbReference type="ARBA" id="ARBA00004141"/>
    </source>
</evidence>
<dbReference type="EMBL" id="SNYM01000008">
    <property type="protein sequence ID" value="TDQ48133.1"/>
    <property type="molecule type" value="Genomic_DNA"/>
</dbReference>
<feature type="transmembrane region" description="Helical" evidence="9">
    <location>
        <begin position="12"/>
        <end position="31"/>
    </location>
</feature>
<comment type="similarity">
    <text evidence="6">Belongs to the methyl-accepting chemotaxis (MCP) protein family.</text>
</comment>
<feature type="domain" description="HAMP" evidence="11">
    <location>
        <begin position="331"/>
        <end position="383"/>
    </location>
</feature>
<dbReference type="GO" id="GO:0016020">
    <property type="term" value="C:membrane"/>
    <property type="evidence" value="ECO:0007669"/>
    <property type="project" value="UniProtKB-SubCell"/>
</dbReference>
<evidence type="ECO:0000256" key="5">
    <source>
        <dbReference type="ARBA" id="ARBA00023224"/>
    </source>
</evidence>
<sequence>MNLSVSQRIAGGFAVVCGFLLIIAVVSLMSLRSIQSDLEKVADQATPMVVQGGELSTGLLESSRAASRHFNSQDDAEIAAATTSYQEAADRYQQGYAQLQKLVAGDDELTSALAEVDELAKSYFERVPQMFTAHQNELASAKKVRSLRGNFEDLADTLGADLSDLAETGRNEIRAVARRISKLTDEGTVTAIDALAIKKMASLETAIRELGSLDESLTEQIAAFRAAGGNSAILAELEKYRTMLVGPGSMVNAYRTQIEQAEQARELFITAEQELGATLKAVNALLADVEAFKNEAKESALSATSTANLIVLVSCLVALVLAGLIAFQVTASIVSRLNRFVTALGQIANGDMTVRVDVESKDELGHLGESVNTLTSQLRKMLRSITDASLSLASSAEQSNAISRSTNEAIRVQREQTEQVVVAMTEMSSTVEEVARSAGNTLQQVNNADKETSAGHRVVSSSIEAINRLAQEVENSVQVINRLDSYSDQIGTVLDVIRGIAEQTNLLALNAAIEAARAGEQGRGFAVVADEVRTLASRTQQSTAEIQQTIERLQQGAREAVQVMARSRQEAEASVSQTAQAGESLGRITQSMSVINDMSTQIASAAEEQTAVTQEMHRNMTQIASAAERTSDGAEQNLKASQELARLADELQKMVKQFTI</sequence>
<keyword evidence="5 7" id="KW-0807">Transducer</keyword>
<dbReference type="GO" id="GO:0006935">
    <property type="term" value="P:chemotaxis"/>
    <property type="evidence" value="ECO:0007669"/>
    <property type="project" value="UniProtKB-ARBA"/>
</dbReference>
<dbReference type="PANTHER" id="PTHR32089">
    <property type="entry name" value="METHYL-ACCEPTING CHEMOTAXIS PROTEIN MCPB"/>
    <property type="match status" value="1"/>
</dbReference>
<dbReference type="SUPFAM" id="SSF58104">
    <property type="entry name" value="Methyl-accepting chemotaxis protein (MCP) signaling domain"/>
    <property type="match status" value="1"/>
</dbReference>
<evidence type="ECO:0000256" key="6">
    <source>
        <dbReference type="ARBA" id="ARBA00029447"/>
    </source>
</evidence>
<feature type="coiled-coil region" evidence="8">
    <location>
        <begin position="624"/>
        <end position="657"/>
    </location>
</feature>
<protein>
    <submittedName>
        <fullName evidence="12">Methyl-accepting chemotaxis sensory transducer</fullName>
    </submittedName>
</protein>
<evidence type="ECO:0000256" key="4">
    <source>
        <dbReference type="ARBA" id="ARBA00023136"/>
    </source>
</evidence>
<name>A0A4R6URC1_9GAMM</name>
<keyword evidence="13" id="KW-1185">Reference proteome</keyword>
<comment type="caution">
    <text evidence="12">The sequence shown here is derived from an EMBL/GenBank/DDBJ whole genome shotgun (WGS) entry which is preliminary data.</text>
</comment>
<gene>
    <name evidence="12" type="ORF">EV696_108113</name>
</gene>
<evidence type="ECO:0000256" key="8">
    <source>
        <dbReference type="SAM" id="Coils"/>
    </source>
</evidence>
<reference evidence="12 13" key="1">
    <citation type="submission" date="2019-03" db="EMBL/GenBank/DDBJ databases">
        <title>Genomic Encyclopedia of Type Strains, Phase IV (KMG-IV): sequencing the most valuable type-strain genomes for metagenomic binning, comparative biology and taxonomic classification.</title>
        <authorList>
            <person name="Goeker M."/>
        </authorList>
    </citation>
    <scope>NUCLEOTIDE SEQUENCE [LARGE SCALE GENOMIC DNA]</scope>
    <source>
        <strain evidence="12 13">DSM 103792</strain>
    </source>
</reference>
<feature type="domain" description="Methyl-accepting transducer" evidence="10">
    <location>
        <begin position="388"/>
        <end position="624"/>
    </location>
</feature>
<evidence type="ECO:0000256" key="2">
    <source>
        <dbReference type="ARBA" id="ARBA00022692"/>
    </source>
</evidence>
<keyword evidence="4 9" id="KW-0472">Membrane</keyword>
<dbReference type="Pfam" id="PF12729">
    <property type="entry name" value="4HB_MCP_1"/>
    <property type="match status" value="1"/>
</dbReference>
<dbReference type="PANTHER" id="PTHR32089:SF70">
    <property type="entry name" value="ENERGY TAXIS MODULATING METHYL ACCEPTING SENSORY TRANSDUCER"/>
    <property type="match status" value="1"/>
</dbReference>
<evidence type="ECO:0000313" key="12">
    <source>
        <dbReference type="EMBL" id="TDQ48133.1"/>
    </source>
</evidence>
<keyword evidence="8" id="KW-0175">Coiled coil</keyword>
<accession>A0A4R6URC1</accession>
<dbReference type="FunFam" id="1.10.287.950:FF:000001">
    <property type="entry name" value="Methyl-accepting chemotaxis sensory transducer"/>
    <property type="match status" value="1"/>
</dbReference>
<dbReference type="CDD" id="cd11386">
    <property type="entry name" value="MCP_signal"/>
    <property type="match status" value="1"/>
</dbReference>
<dbReference type="RefSeq" id="WP_133590632.1">
    <property type="nucleotide sequence ID" value="NZ_CP037953.1"/>
</dbReference>
<dbReference type="PROSITE" id="PS50111">
    <property type="entry name" value="CHEMOTAXIS_TRANSDUC_2"/>
    <property type="match status" value="1"/>
</dbReference>
<organism evidence="12 13">
    <name type="scientific">Permianibacter aggregans</name>
    <dbReference type="NCBI Taxonomy" id="1510150"/>
    <lineage>
        <taxon>Bacteria</taxon>
        <taxon>Pseudomonadati</taxon>
        <taxon>Pseudomonadota</taxon>
        <taxon>Gammaproteobacteria</taxon>
        <taxon>Pseudomonadales</taxon>
        <taxon>Pseudomonadaceae</taxon>
        <taxon>Permianibacter</taxon>
    </lineage>
</organism>
<evidence type="ECO:0000256" key="3">
    <source>
        <dbReference type="ARBA" id="ARBA00022989"/>
    </source>
</evidence>
<dbReference type="Pfam" id="PF00015">
    <property type="entry name" value="MCPsignal"/>
    <property type="match status" value="1"/>
</dbReference>
<dbReference type="AlphaFoldDB" id="A0A4R6URC1"/>
<evidence type="ECO:0000259" key="10">
    <source>
        <dbReference type="PROSITE" id="PS50111"/>
    </source>
</evidence>
<evidence type="ECO:0000256" key="9">
    <source>
        <dbReference type="SAM" id="Phobius"/>
    </source>
</evidence>
<evidence type="ECO:0000313" key="13">
    <source>
        <dbReference type="Proteomes" id="UP000295375"/>
    </source>
</evidence>
<evidence type="ECO:0000256" key="7">
    <source>
        <dbReference type="PROSITE-ProRule" id="PRU00284"/>
    </source>
</evidence>
<dbReference type="InterPro" id="IPR003660">
    <property type="entry name" value="HAMP_dom"/>
</dbReference>
<dbReference type="SMART" id="SM00304">
    <property type="entry name" value="HAMP"/>
    <property type="match status" value="1"/>
</dbReference>
<feature type="transmembrane region" description="Helical" evidence="9">
    <location>
        <begin position="307"/>
        <end position="329"/>
    </location>
</feature>
<dbReference type="InterPro" id="IPR024478">
    <property type="entry name" value="HlyB_4HB_MCP"/>
</dbReference>
<evidence type="ECO:0000259" key="11">
    <source>
        <dbReference type="PROSITE" id="PS50885"/>
    </source>
</evidence>
<dbReference type="PROSITE" id="PS50885">
    <property type="entry name" value="HAMP"/>
    <property type="match status" value="1"/>
</dbReference>
<dbReference type="CDD" id="cd06225">
    <property type="entry name" value="HAMP"/>
    <property type="match status" value="1"/>
</dbReference>
<dbReference type="SMART" id="SM00283">
    <property type="entry name" value="MA"/>
    <property type="match status" value="1"/>
</dbReference>
<proteinExistence type="inferred from homology"/>
<dbReference type="OrthoDB" id="5694686at2"/>
<dbReference type="GO" id="GO:0007165">
    <property type="term" value="P:signal transduction"/>
    <property type="evidence" value="ECO:0007669"/>
    <property type="project" value="UniProtKB-KW"/>
</dbReference>
<dbReference type="Gene3D" id="1.10.287.950">
    <property type="entry name" value="Methyl-accepting chemotaxis protein"/>
    <property type="match status" value="1"/>
</dbReference>
<dbReference type="InterPro" id="IPR004089">
    <property type="entry name" value="MCPsignal_dom"/>
</dbReference>
<comment type="subcellular location">
    <subcellularLocation>
        <location evidence="1">Membrane</location>
        <topology evidence="1">Multi-pass membrane protein</topology>
    </subcellularLocation>
</comment>
<keyword evidence="2 9" id="KW-0812">Transmembrane</keyword>